<reference evidence="8 9" key="1">
    <citation type="submission" date="2017-02" db="EMBL/GenBank/DDBJ databases">
        <authorList>
            <person name="Peterson S.W."/>
        </authorList>
    </citation>
    <scope>NUCLEOTIDE SEQUENCE [LARGE SCALE GENOMIC DNA]</scope>
    <source>
        <strain evidence="8 9">ATCC 700028</strain>
    </source>
</reference>
<proteinExistence type="inferred from homology"/>
<dbReference type="GO" id="GO:0015109">
    <property type="term" value="F:chromate transmembrane transporter activity"/>
    <property type="evidence" value="ECO:0007669"/>
    <property type="project" value="InterPro"/>
</dbReference>
<dbReference type="PANTHER" id="PTHR43663:SF1">
    <property type="entry name" value="CHROMATE TRANSPORTER"/>
    <property type="match status" value="1"/>
</dbReference>
<keyword evidence="3" id="KW-1003">Cell membrane</keyword>
<comment type="subcellular location">
    <subcellularLocation>
        <location evidence="1">Cell membrane</location>
        <topology evidence="1">Multi-pass membrane protein</topology>
    </subcellularLocation>
</comment>
<evidence type="ECO:0000256" key="6">
    <source>
        <dbReference type="ARBA" id="ARBA00023136"/>
    </source>
</evidence>
<evidence type="ECO:0000313" key="9">
    <source>
        <dbReference type="Proteomes" id="UP000191153"/>
    </source>
</evidence>
<keyword evidence="9" id="KW-1185">Reference proteome</keyword>
<dbReference type="AlphaFoldDB" id="A0A1T4NNP2"/>
<dbReference type="Proteomes" id="UP000191153">
    <property type="component" value="Unassembled WGS sequence"/>
</dbReference>
<protein>
    <submittedName>
        <fullName evidence="8">Chromate transporter</fullName>
    </submittedName>
</protein>
<organism evidence="8 9">
    <name type="scientific">Cetobacterium ceti</name>
    <dbReference type="NCBI Taxonomy" id="180163"/>
    <lineage>
        <taxon>Bacteria</taxon>
        <taxon>Fusobacteriati</taxon>
        <taxon>Fusobacteriota</taxon>
        <taxon>Fusobacteriia</taxon>
        <taxon>Fusobacteriales</taxon>
        <taxon>Fusobacteriaceae</taxon>
        <taxon>Cetobacterium</taxon>
    </lineage>
</organism>
<feature type="transmembrane region" description="Helical" evidence="7">
    <location>
        <begin position="12"/>
        <end position="32"/>
    </location>
</feature>
<evidence type="ECO:0000256" key="5">
    <source>
        <dbReference type="ARBA" id="ARBA00022989"/>
    </source>
</evidence>
<feature type="transmembrane region" description="Helical" evidence="7">
    <location>
        <begin position="114"/>
        <end position="133"/>
    </location>
</feature>
<name>A0A1T4NNP2_9FUSO</name>
<dbReference type="RefSeq" id="WP_200803154.1">
    <property type="nucleotide sequence ID" value="NZ_FUWX01000011.1"/>
</dbReference>
<feature type="transmembrane region" description="Helical" evidence="7">
    <location>
        <begin position="145"/>
        <end position="175"/>
    </location>
</feature>
<dbReference type="InterPro" id="IPR003370">
    <property type="entry name" value="Chromate_transpt"/>
</dbReference>
<comment type="similarity">
    <text evidence="2">Belongs to the chromate ion transporter (CHR) (TC 2.A.51) family.</text>
</comment>
<evidence type="ECO:0000256" key="2">
    <source>
        <dbReference type="ARBA" id="ARBA00005262"/>
    </source>
</evidence>
<dbReference type="EMBL" id="FUWX01000011">
    <property type="protein sequence ID" value="SJZ80930.1"/>
    <property type="molecule type" value="Genomic_DNA"/>
</dbReference>
<keyword evidence="5 7" id="KW-1133">Transmembrane helix</keyword>
<accession>A0A1T4NNP2</accession>
<dbReference type="Pfam" id="PF02417">
    <property type="entry name" value="Chromate_transp"/>
    <property type="match status" value="1"/>
</dbReference>
<dbReference type="PANTHER" id="PTHR43663">
    <property type="entry name" value="CHROMATE TRANSPORT PROTEIN-RELATED"/>
    <property type="match status" value="1"/>
</dbReference>
<sequence length="179" mass="19657">MNTIKNLLDLFFTFSKIGLFTFGGGYAMFPLLQREIVEKKKWATTDELTDYCAIGQCTPGIIATNIATFVGEKKNGILGGIIATLGFIFPALIIIQIIAGFIENFTHLPLVQYAFSGIRVCVSILIFQTIINLSKKSLIDNFTKFIFLGVIIGSLFFNLSPILLIVLAAILGITIKLGR</sequence>
<gene>
    <name evidence="8" type="ORF">SAMN02745174_01610</name>
</gene>
<feature type="transmembrane region" description="Helical" evidence="7">
    <location>
        <begin position="77"/>
        <end position="102"/>
    </location>
</feature>
<evidence type="ECO:0000256" key="7">
    <source>
        <dbReference type="SAM" id="Phobius"/>
    </source>
</evidence>
<keyword evidence="4 7" id="KW-0812">Transmembrane</keyword>
<evidence type="ECO:0000256" key="1">
    <source>
        <dbReference type="ARBA" id="ARBA00004651"/>
    </source>
</evidence>
<evidence type="ECO:0000256" key="4">
    <source>
        <dbReference type="ARBA" id="ARBA00022692"/>
    </source>
</evidence>
<evidence type="ECO:0000256" key="3">
    <source>
        <dbReference type="ARBA" id="ARBA00022475"/>
    </source>
</evidence>
<keyword evidence="6 7" id="KW-0472">Membrane</keyword>
<dbReference type="InterPro" id="IPR052518">
    <property type="entry name" value="CHR_Transporter"/>
</dbReference>
<dbReference type="GO" id="GO:0005886">
    <property type="term" value="C:plasma membrane"/>
    <property type="evidence" value="ECO:0007669"/>
    <property type="project" value="UniProtKB-SubCell"/>
</dbReference>
<dbReference type="STRING" id="180163.SAMN02745174_01610"/>
<evidence type="ECO:0000313" key="8">
    <source>
        <dbReference type="EMBL" id="SJZ80930.1"/>
    </source>
</evidence>